<name>A0A191YW28_9PSED</name>
<organism evidence="1 2">
    <name type="scientific">Pseudomonas silesiensis</name>
    <dbReference type="NCBI Taxonomy" id="1853130"/>
    <lineage>
        <taxon>Bacteria</taxon>
        <taxon>Pseudomonadati</taxon>
        <taxon>Pseudomonadota</taxon>
        <taxon>Gammaproteobacteria</taxon>
        <taxon>Pseudomonadales</taxon>
        <taxon>Pseudomonadaceae</taxon>
        <taxon>Pseudomonas</taxon>
    </lineage>
</organism>
<dbReference type="Proteomes" id="UP000078354">
    <property type="component" value="Chromosome"/>
</dbReference>
<sequence length="87" mass="9885">MEHASCRSSIHDGPLGIRGYYAVNKMKVKIVDAEDPGRAPRECQQIQAWKLGEARALDCPVSEVSSVELRYQAKLRYRIHGFYSPLH</sequence>
<keyword evidence="2" id="KW-1185">Reference proteome</keyword>
<gene>
    <name evidence="1" type="ORF">PMA3_18920</name>
</gene>
<reference evidence="1 2" key="1">
    <citation type="journal article" date="2018" name="Syst. Appl. Microbiol.">
        <title>Pseudomonas silesiensis sp. nov. strain A3T isolated from a biological pesticide sewage treatment plant and analysis of the complete genome sequence.</title>
        <authorList>
            <person name="Kaminski M.A."/>
            <person name="Furmanczyk E.M."/>
            <person name="Sobczak A."/>
            <person name="Dziembowski A."/>
            <person name="Lipinski L."/>
        </authorList>
    </citation>
    <scope>NUCLEOTIDE SEQUENCE [LARGE SCALE GENOMIC DNA]</scope>
    <source>
        <strain evidence="1 2">A3</strain>
    </source>
</reference>
<accession>A0A191YW28</accession>
<evidence type="ECO:0000313" key="2">
    <source>
        <dbReference type="Proteomes" id="UP000078354"/>
    </source>
</evidence>
<protein>
    <submittedName>
        <fullName evidence="1">Uncharacterized protein</fullName>
    </submittedName>
</protein>
<dbReference type="KEGG" id="psil:PMA3_18920"/>
<evidence type="ECO:0000313" key="1">
    <source>
        <dbReference type="EMBL" id="ANJ57107.1"/>
    </source>
</evidence>
<dbReference type="EMBL" id="CP014870">
    <property type="protein sequence ID" value="ANJ57107.1"/>
    <property type="molecule type" value="Genomic_DNA"/>
</dbReference>
<proteinExistence type="predicted"/>
<dbReference type="AlphaFoldDB" id="A0A191YW28"/>